<dbReference type="InterPro" id="IPR052216">
    <property type="entry name" value="CRISPR_Csm3_endoribonuclease"/>
</dbReference>
<reference evidence="4" key="1">
    <citation type="submission" date="2017-09" db="EMBL/GenBank/DDBJ databases">
        <title>Metaegenomics of thermophilic ammonia-oxidizing enrichment culture.</title>
        <authorList>
            <person name="Kato S."/>
            <person name="Suzuki K."/>
        </authorList>
    </citation>
    <scope>NUCLEOTIDE SEQUENCE [LARGE SCALE GENOMIC DNA]</scope>
</reference>
<evidence type="ECO:0000313" key="3">
    <source>
        <dbReference type="EMBL" id="GBD08603.1"/>
    </source>
</evidence>
<dbReference type="PANTHER" id="PTHR35579:SF3">
    <property type="entry name" value="CRISPR SYSTEM CMS ENDORIBONUCLEASE CSM3"/>
    <property type="match status" value="1"/>
</dbReference>
<evidence type="ECO:0000259" key="2">
    <source>
        <dbReference type="Pfam" id="PF03787"/>
    </source>
</evidence>
<feature type="domain" description="CRISPR type III-associated protein" evidence="2">
    <location>
        <begin position="10"/>
        <end position="186"/>
    </location>
</feature>
<proteinExistence type="predicted"/>
<dbReference type="AlphaFoldDB" id="A0A2H5Y572"/>
<dbReference type="GO" id="GO:0051607">
    <property type="term" value="P:defense response to virus"/>
    <property type="evidence" value="ECO:0007669"/>
    <property type="project" value="UniProtKB-KW"/>
</dbReference>
<dbReference type="InterPro" id="IPR005537">
    <property type="entry name" value="RAMP_III_fam"/>
</dbReference>
<gene>
    <name evidence="3" type="ORF">HRbin22_00844</name>
</gene>
<evidence type="ECO:0000256" key="1">
    <source>
        <dbReference type="ARBA" id="ARBA00023118"/>
    </source>
</evidence>
<protein>
    <recommendedName>
        <fullName evidence="2">CRISPR type III-associated protein domain-containing protein</fullName>
    </recommendedName>
</protein>
<sequence length="220" mass="24363">MSKLTITMRITLDTAVHTTGNLRRPGVDKAMARAPNGTLALPATTLKGFLREKAEILLRAWGHRVCVGPEPKRLCKGPELCLVCRVFGSPRRPSPLHFSDGHLITEETNPSVRAGVAISRHRRAAFPQRLFFVETTTLSSTQWHARCEGYFPSPNAAEEAAALIALAARWGIAIGGGRTRGLGWIRQIEVEARVDDQLISEVRMRALWQAWQEGKHVAED</sequence>
<comment type="caution">
    <text evidence="3">The sequence shown here is derived from an EMBL/GenBank/DDBJ whole genome shotgun (WGS) entry which is preliminary data.</text>
</comment>
<organism evidence="3 4">
    <name type="scientific">Candidatus Thermoflexus japonica</name>
    <dbReference type="NCBI Taxonomy" id="2035417"/>
    <lineage>
        <taxon>Bacteria</taxon>
        <taxon>Bacillati</taxon>
        <taxon>Chloroflexota</taxon>
        <taxon>Thermoflexia</taxon>
        <taxon>Thermoflexales</taxon>
        <taxon>Thermoflexaceae</taxon>
        <taxon>Thermoflexus</taxon>
    </lineage>
</organism>
<evidence type="ECO:0000313" key="4">
    <source>
        <dbReference type="Proteomes" id="UP000236642"/>
    </source>
</evidence>
<name>A0A2H5Y572_9CHLR</name>
<dbReference type="EMBL" id="BEHY01000013">
    <property type="protein sequence ID" value="GBD08603.1"/>
    <property type="molecule type" value="Genomic_DNA"/>
</dbReference>
<dbReference type="PANTHER" id="PTHR35579">
    <property type="entry name" value="CRISPR SYSTEM CMS ENDORIBONUCLEASE CSM3"/>
    <property type="match status" value="1"/>
</dbReference>
<dbReference type="Proteomes" id="UP000236642">
    <property type="component" value="Unassembled WGS sequence"/>
</dbReference>
<keyword evidence="1" id="KW-0051">Antiviral defense</keyword>
<dbReference type="Pfam" id="PF03787">
    <property type="entry name" value="RAMPs"/>
    <property type="match status" value="1"/>
</dbReference>
<accession>A0A2H5Y572</accession>